<name>A0A0G0GK31_9BACT</name>
<evidence type="ECO:0000313" key="1">
    <source>
        <dbReference type="EMBL" id="KKP91982.1"/>
    </source>
</evidence>
<protein>
    <submittedName>
        <fullName evidence="1">Uncharacterized protein</fullName>
    </submittedName>
</protein>
<sequence length="122" mass="14124">MTWEQLSEKIKYRKVPIHKLGNRGYLRSTRKISQNDWYGELRGVRFYIELSKGEDFCILSSKERLKDLEDALVTILKTPAISLGVNSKNVLKHETIFASTNDLLELVVEKRKKIGFQLISVV</sequence>
<reference evidence="1 2" key="1">
    <citation type="journal article" date="2015" name="Nature">
        <title>rRNA introns, odd ribosomes, and small enigmatic genomes across a large radiation of phyla.</title>
        <authorList>
            <person name="Brown C.T."/>
            <person name="Hug L.A."/>
            <person name="Thomas B.C."/>
            <person name="Sharon I."/>
            <person name="Castelle C.J."/>
            <person name="Singh A."/>
            <person name="Wilkins M.J."/>
            <person name="Williams K.H."/>
            <person name="Banfield J.F."/>
        </authorList>
    </citation>
    <scope>NUCLEOTIDE SEQUENCE [LARGE SCALE GENOMIC DNA]</scope>
</reference>
<evidence type="ECO:0000313" key="2">
    <source>
        <dbReference type="Proteomes" id="UP000034140"/>
    </source>
</evidence>
<proteinExistence type="predicted"/>
<dbReference type="AlphaFoldDB" id="A0A0G0GK31"/>
<comment type="caution">
    <text evidence="1">The sequence shown here is derived from an EMBL/GenBank/DDBJ whole genome shotgun (WGS) entry which is preliminary data.</text>
</comment>
<accession>A0A0G0GK31</accession>
<dbReference type="Proteomes" id="UP000034140">
    <property type="component" value="Unassembled WGS sequence"/>
</dbReference>
<dbReference type="EMBL" id="LBRE01000023">
    <property type="protein sequence ID" value="KKP91982.1"/>
    <property type="molecule type" value="Genomic_DNA"/>
</dbReference>
<gene>
    <name evidence="1" type="ORF">UR96_C0023G0003</name>
</gene>
<organism evidence="1 2">
    <name type="scientific">candidate division WS6 bacterium GW2011_GWC1_36_11</name>
    <dbReference type="NCBI Taxonomy" id="1619090"/>
    <lineage>
        <taxon>Bacteria</taxon>
        <taxon>Candidatus Dojkabacteria</taxon>
    </lineage>
</organism>